<proteinExistence type="inferred from homology"/>
<feature type="domain" description="CBS" evidence="11">
    <location>
        <begin position="229"/>
        <end position="287"/>
    </location>
</feature>
<dbReference type="Pfam" id="PF00571">
    <property type="entry name" value="CBS"/>
    <property type="match status" value="1"/>
</dbReference>
<evidence type="ECO:0000256" key="6">
    <source>
        <dbReference type="ARBA" id="ARBA00022989"/>
    </source>
</evidence>
<dbReference type="EMBL" id="CP067420">
    <property type="protein sequence ID" value="QQP88343.1"/>
    <property type="molecule type" value="Genomic_DNA"/>
</dbReference>
<evidence type="ECO:0000256" key="5">
    <source>
        <dbReference type="ARBA" id="ARBA00022842"/>
    </source>
</evidence>
<comment type="subunit">
    <text evidence="9">Homodimer.</text>
</comment>
<dbReference type="SMART" id="SM00116">
    <property type="entry name" value="CBS"/>
    <property type="match status" value="1"/>
</dbReference>
<dbReference type="SUPFAM" id="SSF158791">
    <property type="entry name" value="MgtE N-terminal domain-like"/>
    <property type="match status" value="1"/>
</dbReference>
<evidence type="ECO:0000256" key="2">
    <source>
        <dbReference type="ARBA" id="ARBA00009749"/>
    </source>
</evidence>
<reference evidence="12" key="1">
    <citation type="submission" date="2021-02" db="EMBL/GenBank/DDBJ databases">
        <title>Skermanella TT6 skin isolate.</title>
        <authorList>
            <person name="Lee K."/>
            <person name="Ganzorig M."/>
        </authorList>
    </citation>
    <scope>NUCLEOTIDE SEQUENCE</scope>
    <source>
        <strain evidence="12">TT6</strain>
    </source>
</reference>
<dbReference type="SUPFAM" id="SSF54631">
    <property type="entry name" value="CBS-domain pair"/>
    <property type="match status" value="1"/>
</dbReference>
<feature type="transmembrane region" description="Helical" evidence="9">
    <location>
        <begin position="310"/>
        <end position="330"/>
    </location>
</feature>
<dbReference type="InterPro" id="IPR036739">
    <property type="entry name" value="SLC41_membr_dom_sf"/>
</dbReference>
<gene>
    <name evidence="12" type="primary">mgtE</name>
    <name evidence="12" type="ORF">IGS68_20160</name>
</gene>
<comment type="similarity">
    <text evidence="2 9">Belongs to the SLC41A transporter family.</text>
</comment>
<dbReference type="RefSeq" id="WP_201073054.1">
    <property type="nucleotide sequence ID" value="NZ_CP067420.1"/>
</dbReference>
<feature type="region of interest" description="Disordered" evidence="10">
    <location>
        <begin position="1"/>
        <end position="30"/>
    </location>
</feature>
<keyword evidence="6 9" id="KW-1133">Transmembrane helix</keyword>
<evidence type="ECO:0000256" key="4">
    <source>
        <dbReference type="ARBA" id="ARBA00022692"/>
    </source>
</evidence>
<evidence type="ECO:0000313" key="13">
    <source>
        <dbReference type="Proteomes" id="UP000595197"/>
    </source>
</evidence>
<dbReference type="Gene3D" id="3.10.580.10">
    <property type="entry name" value="CBS-domain"/>
    <property type="match status" value="1"/>
</dbReference>
<dbReference type="PANTHER" id="PTHR43773:SF1">
    <property type="entry name" value="MAGNESIUM TRANSPORTER MGTE"/>
    <property type="match status" value="1"/>
</dbReference>
<dbReference type="Pfam" id="PF03448">
    <property type="entry name" value="MgtE_N"/>
    <property type="match status" value="1"/>
</dbReference>
<dbReference type="InterPro" id="IPR046342">
    <property type="entry name" value="CBS_dom_sf"/>
</dbReference>
<dbReference type="Gene3D" id="1.10.357.20">
    <property type="entry name" value="SLC41 divalent cation transporters, integral membrane domain"/>
    <property type="match status" value="1"/>
</dbReference>
<dbReference type="Proteomes" id="UP000595197">
    <property type="component" value="Chromosome"/>
</dbReference>
<dbReference type="PANTHER" id="PTHR43773">
    <property type="entry name" value="MAGNESIUM TRANSPORTER MGTE"/>
    <property type="match status" value="1"/>
</dbReference>
<name>A0ABX7B215_9PROT</name>
<feature type="transmembrane region" description="Helical" evidence="9">
    <location>
        <begin position="384"/>
        <end position="407"/>
    </location>
</feature>
<evidence type="ECO:0000256" key="1">
    <source>
        <dbReference type="ARBA" id="ARBA00004141"/>
    </source>
</evidence>
<evidence type="ECO:0000256" key="3">
    <source>
        <dbReference type="ARBA" id="ARBA00022448"/>
    </source>
</evidence>
<protein>
    <recommendedName>
        <fullName evidence="9">Magnesium transporter MgtE</fullName>
    </recommendedName>
</protein>
<dbReference type="InterPro" id="IPR006668">
    <property type="entry name" value="Mg_transptr_MgtE_intracell_dom"/>
</dbReference>
<dbReference type="SMART" id="SM00924">
    <property type="entry name" value="MgtE_N"/>
    <property type="match status" value="1"/>
</dbReference>
<accession>A0ABX7B215</accession>
<dbReference type="InterPro" id="IPR038076">
    <property type="entry name" value="MgtE_N_sf"/>
</dbReference>
<evidence type="ECO:0000256" key="8">
    <source>
        <dbReference type="PROSITE-ProRule" id="PRU00703"/>
    </source>
</evidence>
<evidence type="ECO:0000259" key="11">
    <source>
        <dbReference type="PROSITE" id="PS51371"/>
    </source>
</evidence>
<dbReference type="InterPro" id="IPR000644">
    <property type="entry name" value="CBS_dom"/>
</dbReference>
<keyword evidence="7 9" id="KW-0472">Membrane</keyword>
<keyword evidence="9" id="KW-0479">Metal-binding</keyword>
<dbReference type="InterPro" id="IPR006667">
    <property type="entry name" value="SLC41_membr_dom"/>
</dbReference>
<evidence type="ECO:0000313" key="12">
    <source>
        <dbReference type="EMBL" id="QQP88343.1"/>
    </source>
</evidence>
<dbReference type="Gene3D" id="1.25.60.10">
    <property type="entry name" value="MgtE N-terminal domain-like"/>
    <property type="match status" value="1"/>
</dbReference>
<dbReference type="SUPFAM" id="SSF161093">
    <property type="entry name" value="MgtE membrane domain-like"/>
    <property type="match status" value="1"/>
</dbReference>
<feature type="compositionally biased region" description="Basic and acidic residues" evidence="10">
    <location>
        <begin position="7"/>
        <end position="19"/>
    </location>
</feature>
<keyword evidence="5 9" id="KW-0460">Magnesium</keyword>
<feature type="transmembrane region" description="Helical" evidence="9">
    <location>
        <begin position="336"/>
        <end position="363"/>
    </location>
</feature>
<evidence type="ECO:0000256" key="10">
    <source>
        <dbReference type="SAM" id="MobiDB-lite"/>
    </source>
</evidence>
<feature type="transmembrane region" description="Helical" evidence="9">
    <location>
        <begin position="449"/>
        <end position="472"/>
    </location>
</feature>
<evidence type="ECO:0000256" key="7">
    <source>
        <dbReference type="ARBA" id="ARBA00023136"/>
    </source>
</evidence>
<evidence type="ECO:0000256" key="9">
    <source>
        <dbReference type="RuleBase" id="RU362011"/>
    </source>
</evidence>
<keyword evidence="8" id="KW-0129">CBS domain</keyword>
<organism evidence="12 13">
    <name type="scientific">Skermanella cutis</name>
    <dbReference type="NCBI Taxonomy" id="2775420"/>
    <lineage>
        <taxon>Bacteria</taxon>
        <taxon>Pseudomonadati</taxon>
        <taxon>Pseudomonadota</taxon>
        <taxon>Alphaproteobacteria</taxon>
        <taxon>Rhodospirillales</taxon>
        <taxon>Azospirillaceae</taxon>
        <taxon>Skermanella</taxon>
    </lineage>
</organism>
<keyword evidence="4 9" id="KW-0812">Transmembrane</keyword>
<dbReference type="CDD" id="cd04606">
    <property type="entry name" value="CBS_pair_Mg_transporter"/>
    <property type="match status" value="1"/>
</dbReference>
<sequence>MSEAAPEIERPEPVRPGPDRDDEAEHEFGVSSEFVNGVREKLEDGRIGEVEAAVSDLHAADLADLVEQIGPDHRGALIDILRPGFDAEIFAYLSPSLRDVVVDQLEPRELAAAVAELESDDAVDLIQDLDADQQREILENLPPETRALVEEGLTFPEYSAGRLMSRDLVSVPQFWTVGKTLDYLRTETDNLPEDFYDIFIVDPMHRVVGAVPLSRIMRQKRSVKVGDILTEDIRTVSATTDQEEVAFLFRQYGLVSAPVVDGAGRLLGVITVDDVVDVIDEEAEDDLLKLSGVPDTDIYRAVLDTTRSRFSWLFVNLLTAILASAVIAVFEGTIERIVALAVLMPIVASMGGNAGTQTLTVTVRALAMRELSEANALRVVAKEALVGTINGALFAVIIGLVAGLWFADPLLGIVIGSAMIINLFVAGLCGTLIPLGLARLKIDPAVASAVFLTTVTDVIGFFAFLGLAALILL</sequence>
<comment type="function">
    <text evidence="9">Acts as a magnesium transporter.</text>
</comment>
<comment type="subcellular location">
    <subcellularLocation>
        <location evidence="9">Cell membrane</location>
        <topology evidence="9">Multi-pass membrane protein</topology>
    </subcellularLocation>
    <subcellularLocation>
        <location evidence="1">Membrane</location>
        <topology evidence="1">Multi-pass membrane protein</topology>
    </subcellularLocation>
</comment>
<keyword evidence="13" id="KW-1185">Reference proteome</keyword>
<keyword evidence="3 9" id="KW-0813">Transport</keyword>
<dbReference type="NCBIfam" id="TIGR00400">
    <property type="entry name" value="mgtE"/>
    <property type="match status" value="1"/>
</dbReference>
<keyword evidence="9" id="KW-1003">Cell membrane</keyword>
<dbReference type="InterPro" id="IPR006669">
    <property type="entry name" value="MgtE_transporter"/>
</dbReference>
<dbReference type="Pfam" id="PF01769">
    <property type="entry name" value="MgtE"/>
    <property type="match status" value="1"/>
</dbReference>
<dbReference type="PROSITE" id="PS51371">
    <property type="entry name" value="CBS"/>
    <property type="match status" value="1"/>
</dbReference>
<feature type="transmembrane region" description="Helical" evidence="9">
    <location>
        <begin position="413"/>
        <end position="437"/>
    </location>
</feature>